<dbReference type="GO" id="GO:0005829">
    <property type="term" value="C:cytosol"/>
    <property type="evidence" value="ECO:0007669"/>
    <property type="project" value="TreeGrafter"/>
</dbReference>
<feature type="binding site" evidence="19">
    <location>
        <position position="141"/>
    </location>
    <ligand>
        <name>Mg(2+)</name>
        <dbReference type="ChEBI" id="CHEBI:18420"/>
        <label>2</label>
    </ligand>
</feature>
<dbReference type="InterPro" id="IPR016299">
    <property type="entry name" value="Riboflavin_synth_RibBA"/>
</dbReference>
<dbReference type="InterPro" id="IPR036144">
    <property type="entry name" value="RibA-like_sf"/>
</dbReference>
<dbReference type="NCBIfam" id="NF001591">
    <property type="entry name" value="PRK00393.1"/>
    <property type="match status" value="1"/>
</dbReference>
<evidence type="ECO:0000313" key="22">
    <source>
        <dbReference type="Proteomes" id="UP000823937"/>
    </source>
</evidence>
<evidence type="ECO:0000256" key="17">
    <source>
        <dbReference type="ARBA" id="ARBA00043932"/>
    </source>
</evidence>
<dbReference type="InterPro" id="IPR000422">
    <property type="entry name" value="DHBP_synthase_RibB"/>
</dbReference>
<dbReference type="SUPFAM" id="SSF142695">
    <property type="entry name" value="RibA-like"/>
    <property type="match status" value="1"/>
</dbReference>
<dbReference type="NCBIfam" id="TIGR00505">
    <property type="entry name" value="ribA"/>
    <property type="match status" value="1"/>
</dbReference>
<comment type="cofactor">
    <cofactor evidence="19">
        <name>Mg(2+)</name>
        <dbReference type="ChEBI" id="CHEBI:18420"/>
    </cofactor>
    <cofactor evidence="19">
        <name>Mn(2+)</name>
        <dbReference type="ChEBI" id="CHEBI:29035"/>
    </cofactor>
    <text evidence="19">Binds 2 divalent metal cations per subunit. Magnesium or manganese.</text>
</comment>
<feature type="active site" description="Proton acceptor; for GTP cyclohydrolase activity" evidence="19">
    <location>
        <position position="327"/>
    </location>
</feature>
<feature type="region of interest" description="DHBP synthase" evidence="19">
    <location>
        <begin position="1"/>
        <end position="199"/>
    </location>
</feature>
<dbReference type="GO" id="GO:0000287">
    <property type="term" value="F:magnesium ion binding"/>
    <property type="evidence" value="ECO:0007669"/>
    <property type="project" value="UniProtKB-UniRule"/>
</dbReference>
<evidence type="ECO:0000313" key="21">
    <source>
        <dbReference type="EMBL" id="HIV74103.1"/>
    </source>
</evidence>
<dbReference type="HAMAP" id="MF_00179">
    <property type="entry name" value="RibA"/>
    <property type="match status" value="1"/>
</dbReference>
<dbReference type="GO" id="GO:0008270">
    <property type="term" value="F:zinc ion binding"/>
    <property type="evidence" value="ECO:0007669"/>
    <property type="project" value="UniProtKB-UniRule"/>
</dbReference>
<comment type="catalytic activity">
    <reaction evidence="18 19">
        <text>GTP + 4 H2O = 2,5-diamino-6-hydroxy-4-(5-phosphoribosylamino)-pyrimidine + formate + 2 phosphate + 3 H(+)</text>
        <dbReference type="Rhea" id="RHEA:23704"/>
        <dbReference type="ChEBI" id="CHEBI:15377"/>
        <dbReference type="ChEBI" id="CHEBI:15378"/>
        <dbReference type="ChEBI" id="CHEBI:15740"/>
        <dbReference type="ChEBI" id="CHEBI:37565"/>
        <dbReference type="ChEBI" id="CHEBI:43474"/>
        <dbReference type="ChEBI" id="CHEBI:58614"/>
        <dbReference type="EC" id="3.5.4.25"/>
    </reaction>
</comment>
<dbReference type="PANTHER" id="PTHR21327:SF18">
    <property type="entry name" value="3,4-DIHYDROXY-2-BUTANONE 4-PHOSPHATE SYNTHASE"/>
    <property type="match status" value="1"/>
</dbReference>
<comment type="similarity">
    <text evidence="19">In the C-terminal section; belongs to the GTP cyclohydrolase II family.</text>
</comment>
<feature type="binding site" evidence="19">
    <location>
        <position position="31"/>
    </location>
    <ligand>
        <name>D-ribulose 5-phosphate</name>
        <dbReference type="ChEBI" id="CHEBI:58121"/>
    </ligand>
</feature>
<dbReference type="InterPro" id="IPR000926">
    <property type="entry name" value="RibA"/>
</dbReference>
<feature type="binding site" evidence="19">
    <location>
        <position position="27"/>
    </location>
    <ligand>
        <name>Mg(2+)</name>
        <dbReference type="ChEBI" id="CHEBI:18420"/>
        <label>1</label>
    </ligand>
</feature>
<dbReference type="GO" id="GO:0008686">
    <property type="term" value="F:3,4-dihydroxy-2-butanone-4-phosphate synthase activity"/>
    <property type="evidence" value="ECO:0007669"/>
    <property type="project" value="UniProtKB-UniRule"/>
</dbReference>
<comment type="function">
    <text evidence="3 19">Catalyzes the conversion of D-ribulose 5-phosphate to formate and 3,4-dihydroxy-2-butanone 4-phosphate.</text>
</comment>
<feature type="binding site" evidence="19">
    <location>
        <position position="268"/>
    </location>
    <ligand>
        <name>Zn(2+)</name>
        <dbReference type="ChEBI" id="CHEBI:29105"/>
        <note>catalytic</note>
    </ligand>
</feature>
<feature type="binding site" evidence="19">
    <location>
        <position position="271"/>
    </location>
    <ligand>
        <name>GTP</name>
        <dbReference type="ChEBI" id="CHEBI:37565"/>
    </ligand>
</feature>
<comment type="pathway">
    <text evidence="4 19">Cofactor biosynthesis; riboflavin biosynthesis; 5-amino-6-(D-ribitylamino)uracil from GTP: step 1/4.</text>
</comment>
<keyword evidence="15 19" id="KW-0456">Lyase</keyword>
<dbReference type="FunFam" id="3.90.870.10:FF:000001">
    <property type="entry name" value="Riboflavin biosynthesis protein RibBA"/>
    <property type="match status" value="1"/>
</dbReference>
<keyword evidence="7 19" id="KW-0686">Riboflavin biosynthesis</keyword>
<feature type="binding site" evidence="19">
    <location>
        <position position="266"/>
    </location>
    <ligand>
        <name>Zn(2+)</name>
        <dbReference type="ChEBI" id="CHEBI:29105"/>
        <note>catalytic</note>
    </ligand>
</feature>
<reference evidence="21" key="1">
    <citation type="journal article" date="2021" name="PeerJ">
        <title>Extensive microbial diversity within the chicken gut microbiome revealed by metagenomics and culture.</title>
        <authorList>
            <person name="Gilroy R."/>
            <person name="Ravi A."/>
            <person name="Getino M."/>
            <person name="Pursley I."/>
            <person name="Horton D.L."/>
            <person name="Alikhan N.F."/>
            <person name="Baker D."/>
            <person name="Gharbi K."/>
            <person name="Hall N."/>
            <person name="Watson M."/>
            <person name="Adriaenssens E.M."/>
            <person name="Foster-Nyarko E."/>
            <person name="Jarju S."/>
            <person name="Secka A."/>
            <person name="Antonio M."/>
            <person name="Oren A."/>
            <person name="Chaudhuri R.R."/>
            <person name="La Ragione R."/>
            <person name="Hildebrand F."/>
            <person name="Pallen M.J."/>
        </authorList>
    </citation>
    <scope>NUCLEOTIDE SEQUENCE</scope>
    <source>
        <strain evidence="21">CHK169-2315</strain>
    </source>
</reference>
<dbReference type="CDD" id="cd00641">
    <property type="entry name" value="GTP_cyclohydro2"/>
    <property type="match status" value="1"/>
</dbReference>
<dbReference type="Gene3D" id="3.90.870.10">
    <property type="entry name" value="DHBP synthase"/>
    <property type="match status" value="1"/>
</dbReference>
<feature type="binding site" evidence="19">
    <location>
        <begin position="26"/>
        <end position="27"/>
    </location>
    <ligand>
        <name>D-ribulose 5-phosphate</name>
        <dbReference type="ChEBI" id="CHEBI:58121"/>
    </ligand>
</feature>
<dbReference type="Pfam" id="PF00925">
    <property type="entry name" value="GTP_cyclohydro2"/>
    <property type="match status" value="1"/>
</dbReference>
<feature type="binding site" evidence="19">
    <location>
        <position position="350"/>
    </location>
    <ligand>
        <name>GTP</name>
        <dbReference type="ChEBI" id="CHEBI:37565"/>
    </ligand>
</feature>
<feature type="binding site" evidence="19">
    <location>
        <position position="27"/>
    </location>
    <ligand>
        <name>Mg(2+)</name>
        <dbReference type="ChEBI" id="CHEBI:18420"/>
        <label>2</label>
    </ligand>
</feature>
<comment type="pathway">
    <text evidence="5 19">Cofactor biosynthesis; riboflavin biosynthesis; 2-hydroxy-3-oxobutyl phosphate from D-ribulose 5-phosphate: step 1/1.</text>
</comment>
<keyword evidence="11 19" id="KW-0862">Zinc</keyword>
<feature type="binding site" evidence="19">
    <location>
        <begin position="250"/>
        <end position="254"/>
    </location>
    <ligand>
        <name>GTP</name>
        <dbReference type="ChEBI" id="CHEBI:37565"/>
    </ligand>
</feature>
<evidence type="ECO:0000256" key="8">
    <source>
        <dbReference type="ARBA" id="ARBA00022723"/>
    </source>
</evidence>
<sequence>MFHTIEEAIEDLQRGKVIIVCDDEDRENEGDLVGLGQFATPEMINFMATVGRGLICTPVSPDIAHTCQLRPMVEKNTDPYETAFTISIDHKDTTTGISAFERSFTIQKLLELDVSIDDFKQPGHVFPLVSKAGGVLERPGHTEATIDLARLAGAKQVGVICEIMKEDGTMARMDDLTKLSEKYNLKMMTIKDLIAYRMKHESFIKREVEINLPTEYGQFKTIGFTSTSDGKEHIALVKGNIRDEEPVLVRIHSECLTGDVFGSNRCDCGPQLHKALAQIEQAERGVLLYMRQEGRGIGLINKLKSYKLQEEGFDTVEANNQLGFADDLRDYTISAQILRNLGVEQVRLLTNNPRKIYGLQEAGIHITERVALEMPIKKDNERYLKTKQEKLGHLLTF</sequence>
<accession>A0A9D1PKD4</accession>
<comment type="catalytic activity">
    <reaction evidence="1 19">
        <text>D-ribulose 5-phosphate = (2S)-2-hydroxy-3-oxobutyl phosphate + formate + H(+)</text>
        <dbReference type="Rhea" id="RHEA:18457"/>
        <dbReference type="ChEBI" id="CHEBI:15378"/>
        <dbReference type="ChEBI" id="CHEBI:15740"/>
        <dbReference type="ChEBI" id="CHEBI:58121"/>
        <dbReference type="ChEBI" id="CHEBI:58830"/>
        <dbReference type="EC" id="4.1.99.12"/>
    </reaction>
</comment>
<evidence type="ECO:0000256" key="1">
    <source>
        <dbReference type="ARBA" id="ARBA00000141"/>
    </source>
</evidence>
<feature type="region of interest" description="GTP cyclohydrolase II" evidence="19">
    <location>
        <begin position="200"/>
        <end position="397"/>
    </location>
</feature>
<keyword evidence="14 19" id="KW-0464">Manganese</keyword>
<evidence type="ECO:0000256" key="11">
    <source>
        <dbReference type="ARBA" id="ARBA00022833"/>
    </source>
</evidence>
<evidence type="ECO:0000256" key="2">
    <source>
        <dbReference type="ARBA" id="ARBA00001936"/>
    </source>
</evidence>
<evidence type="ECO:0000256" key="6">
    <source>
        <dbReference type="ARBA" id="ARBA00005520"/>
    </source>
</evidence>
<dbReference type="Pfam" id="PF00926">
    <property type="entry name" value="DHBP_synthase"/>
    <property type="match status" value="1"/>
</dbReference>
<dbReference type="GO" id="GO:0009231">
    <property type="term" value="P:riboflavin biosynthetic process"/>
    <property type="evidence" value="ECO:0007669"/>
    <property type="project" value="UniProtKB-UniRule"/>
</dbReference>
<evidence type="ECO:0000256" key="19">
    <source>
        <dbReference type="HAMAP-Rule" id="MF_01283"/>
    </source>
</evidence>
<comment type="similarity">
    <text evidence="6 19">In the N-terminal section; belongs to the DHBP synthase family.</text>
</comment>
<keyword evidence="16 19" id="KW-0511">Multifunctional enzyme</keyword>
<dbReference type="PIRSF" id="PIRSF001259">
    <property type="entry name" value="RibA"/>
    <property type="match status" value="1"/>
</dbReference>
<dbReference type="FunFam" id="3.40.50.10990:FF:000001">
    <property type="entry name" value="Riboflavin biosynthesis protein RibBA"/>
    <property type="match status" value="1"/>
</dbReference>
<dbReference type="AlphaFoldDB" id="A0A9D1PKD4"/>
<dbReference type="EMBL" id="DXHX01000047">
    <property type="protein sequence ID" value="HIV74103.1"/>
    <property type="molecule type" value="Genomic_DNA"/>
</dbReference>
<dbReference type="EC" id="3.5.4.25" evidence="19"/>
<feature type="binding site" evidence="19">
    <location>
        <begin position="293"/>
        <end position="295"/>
    </location>
    <ligand>
        <name>GTP</name>
        <dbReference type="ChEBI" id="CHEBI:37565"/>
    </ligand>
</feature>
<evidence type="ECO:0000256" key="12">
    <source>
        <dbReference type="ARBA" id="ARBA00022842"/>
    </source>
</evidence>
<name>A0A9D1PKD4_9BACI</name>
<evidence type="ECO:0000256" key="4">
    <source>
        <dbReference type="ARBA" id="ARBA00004853"/>
    </source>
</evidence>
<feature type="domain" description="GTP cyclohydrolase II" evidence="20">
    <location>
        <begin position="206"/>
        <end position="370"/>
    </location>
</feature>
<dbReference type="GO" id="GO:0005525">
    <property type="term" value="F:GTP binding"/>
    <property type="evidence" value="ECO:0007669"/>
    <property type="project" value="UniProtKB-KW"/>
</dbReference>
<dbReference type="HAMAP" id="MF_00180">
    <property type="entry name" value="RibB"/>
    <property type="match status" value="1"/>
</dbReference>
<evidence type="ECO:0000256" key="15">
    <source>
        <dbReference type="ARBA" id="ARBA00023239"/>
    </source>
</evidence>
<dbReference type="Gene3D" id="3.40.50.10990">
    <property type="entry name" value="GTP cyclohydrolase II"/>
    <property type="match status" value="1"/>
</dbReference>
<comment type="caution">
    <text evidence="21">The sequence shown here is derived from an EMBL/GenBank/DDBJ whole genome shotgun (WGS) entry which is preliminary data.</text>
</comment>
<evidence type="ECO:0000259" key="20">
    <source>
        <dbReference type="Pfam" id="PF00925"/>
    </source>
</evidence>
<keyword evidence="10 19" id="KW-0378">Hydrolase</keyword>
<feature type="binding site" evidence="19">
    <location>
        <position position="355"/>
    </location>
    <ligand>
        <name>GTP</name>
        <dbReference type="ChEBI" id="CHEBI:37565"/>
    </ligand>
</feature>
<dbReference type="NCBIfam" id="NF006803">
    <property type="entry name" value="PRK09311.1"/>
    <property type="match status" value="1"/>
</dbReference>
<feature type="site" description="Essential for DHBP synthase activity" evidence="19">
    <location>
        <position position="162"/>
    </location>
</feature>
<gene>
    <name evidence="19" type="primary">ribBA</name>
    <name evidence="21" type="ORF">H9895_03365</name>
</gene>
<feature type="binding site" evidence="19">
    <location>
        <position position="255"/>
    </location>
    <ligand>
        <name>Zn(2+)</name>
        <dbReference type="ChEBI" id="CHEBI:29105"/>
        <note>catalytic</note>
    </ligand>
</feature>
<feature type="binding site" evidence="19">
    <location>
        <begin position="138"/>
        <end position="142"/>
    </location>
    <ligand>
        <name>D-ribulose 5-phosphate</name>
        <dbReference type="ChEBI" id="CHEBI:58121"/>
    </ligand>
</feature>
<keyword evidence="8 19" id="KW-0479">Metal-binding</keyword>
<dbReference type="GO" id="GO:0003935">
    <property type="term" value="F:GTP cyclohydrolase II activity"/>
    <property type="evidence" value="ECO:0007669"/>
    <property type="project" value="UniProtKB-UniRule"/>
</dbReference>
<protein>
    <recommendedName>
        <fullName evidence="19">Riboflavin biosynthesis protein RibBA</fullName>
    </recommendedName>
    <domain>
        <recommendedName>
            <fullName evidence="19">3,4-dihydroxy-2-butanone 4-phosphate synthase</fullName>
            <shortName evidence="19">DHBP synthase</shortName>
            <ecNumber evidence="19">4.1.99.12</ecNumber>
        </recommendedName>
    </domain>
    <domain>
        <recommendedName>
            <fullName evidence="19">GTP cyclohydrolase-2</fullName>
            <ecNumber evidence="19">3.5.4.25</ecNumber>
        </recommendedName>
        <alternativeName>
            <fullName evidence="19">GTP cyclohydrolase II</fullName>
        </alternativeName>
    </domain>
</protein>
<dbReference type="PANTHER" id="PTHR21327">
    <property type="entry name" value="GTP CYCLOHYDROLASE II-RELATED"/>
    <property type="match status" value="1"/>
</dbReference>
<organism evidence="21 22">
    <name type="scientific">Candidatus Pseudogracilibacillus intestinigallinarum</name>
    <dbReference type="NCBI Taxonomy" id="2838742"/>
    <lineage>
        <taxon>Bacteria</taxon>
        <taxon>Bacillati</taxon>
        <taxon>Bacillota</taxon>
        <taxon>Bacilli</taxon>
        <taxon>Bacillales</taxon>
        <taxon>Bacillaceae</taxon>
        <taxon>Pseudogracilibacillus</taxon>
    </lineage>
</organism>
<evidence type="ECO:0000256" key="14">
    <source>
        <dbReference type="ARBA" id="ARBA00023211"/>
    </source>
</evidence>
<evidence type="ECO:0000256" key="7">
    <source>
        <dbReference type="ARBA" id="ARBA00022619"/>
    </source>
</evidence>
<evidence type="ECO:0000256" key="18">
    <source>
        <dbReference type="ARBA" id="ARBA00049295"/>
    </source>
</evidence>
<dbReference type="EC" id="4.1.99.12" evidence="19"/>
<keyword evidence="13 19" id="KW-0342">GTP-binding</keyword>
<evidence type="ECO:0000256" key="16">
    <source>
        <dbReference type="ARBA" id="ARBA00023268"/>
    </source>
</evidence>
<evidence type="ECO:0000256" key="3">
    <source>
        <dbReference type="ARBA" id="ARBA00002284"/>
    </source>
</evidence>
<comment type="cofactor">
    <cofactor evidence="19">
        <name>Zn(2+)</name>
        <dbReference type="ChEBI" id="CHEBI:29105"/>
    </cofactor>
    <text evidence="19">Binds 1 zinc ion per subunit.</text>
</comment>
<feature type="binding site" evidence="19">
    <location>
        <position position="315"/>
    </location>
    <ligand>
        <name>GTP</name>
        <dbReference type="ChEBI" id="CHEBI:37565"/>
    </ligand>
</feature>
<evidence type="ECO:0000256" key="5">
    <source>
        <dbReference type="ARBA" id="ARBA00004904"/>
    </source>
</evidence>
<dbReference type="GO" id="GO:0030145">
    <property type="term" value="F:manganese ion binding"/>
    <property type="evidence" value="ECO:0007669"/>
    <property type="project" value="UniProtKB-UniRule"/>
</dbReference>
<evidence type="ECO:0000256" key="10">
    <source>
        <dbReference type="ARBA" id="ARBA00022801"/>
    </source>
</evidence>
<evidence type="ECO:0000256" key="13">
    <source>
        <dbReference type="ARBA" id="ARBA00023134"/>
    </source>
</evidence>
<dbReference type="InterPro" id="IPR032677">
    <property type="entry name" value="GTP_cyclohydro_II"/>
</dbReference>
<feature type="site" description="Essential for DHBP synthase activity" evidence="19">
    <location>
        <position position="124"/>
    </location>
</feature>
<dbReference type="HAMAP" id="MF_01283">
    <property type="entry name" value="RibBA"/>
    <property type="match status" value="1"/>
</dbReference>
<feature type="binding site" evidence="19">
    <location>
        <position position="162"/>
    </location>
    <ligand>
        <name>D-ribulose 5-phosphate</name>
        <dbReference type="ChEBI" id="CHEBI:58121"/>
    </ligand>
</feature>
<comment type="function">
    <text evidence="17 19">Catalyzes the conversion of GTP to 2,5-diamino-6-ribosylamino-4(3H)-pyrimidinone 5'-phosphate (DARP), formate and pyrophosphate.</text>
</comment>
<dbReference type="SUPFAM" id="SSF55821">
    <property type="entry name" value="YrdC/RibB"/>
    <property type="match status" value="1"/>
</dbReference>
<dbReference type="Proteomes" id="UP000823937">
    <property type="component" value="Unassembled WGS sequence"/>
</dbReference>
<evidence type="ECO:0000256" key="9">
    <source>
        <dbReference type="ARBA" id="ARBA00022741"/>
    </source>
</evidence>
<dbReference type="InterPro" id="IPR017945">
    <property type="entry name" value="DHBP_synth_RibB-like_a/b_dom"/>
</dbReference>
<proteinExistence type="inferred from homology"/>
<keyword evidence="9 19" id="KW-0547">Nucleotide-binding</keyword>
<comment type="cofactor">
    <cofactor evidence="2">
        <name>Mn(2+)</name>
        <dbReference type="ChEBI" id="CHEBI:29035"/>
    </cofactor>
</comment>
<keyword evidence="12 19" id="KW-0460">Magnesium</keyword>
<reference evidence="21" key="2">
    <citation type="submission" date="2021-04" db="EMBL/GenBank/DDBJ databases">
        <authorList>
            <person name="Gilroy R."/>
        </authorList>
    </citation>
    <scope>NUCLEOTIDE SEQUENCE</scope>
    <source>
        <strain evidence="21">CHK169-2315</strain>
    </source>
</reference>
<dbReference type="NCBIfam" id="TIGR00506">
    <property type="entry name" value="ribB"/>
    <property type="match status" value="1"/>
</dbReference>
<feature type="active site" description="Nucleophile; for GTP cyclohydrolase activity" evidence="19">
    <location>
        <position position="329"/>
    </location>
</feature>